<dbReference type="PANTHER" id="PTHR43775">
    <property type="entry name" value="FATTY ACID SYNTHASE"/>
    <property type="match status" value="1"/>
</dbReference>
<evidence type="ECO:0000313" key="3">
    <source>
        <dbReference type="Proteomes" id="UP000695000"/>
    </source>
</evidence>
<dbReference type="PROSITE" id="PS52019">
    <property type="entry name" value="PKS_MFAS_DH"/>
    <property type="match status" value="1"/>
</dbReference>
<dbReference type="PANTHER" id="PTHR43775:SF23">
    <property type="entry name" value="FATTY ACID SYNTHASE 3"/>
    <property type="match status" value="1"/>
</dbReference>
<name>A0ABM1M5T1_NICVS</name>
<proteinExistence type="predicted"/>
<reference evidence="4" key="1">
    <citation type="submission" date="2025-08" db="UniProtKB">
        <authorList>
            <consortium name="RefSeq"/>
        </authorList>
    </citation>
    <scope>IDENTIFICATION</scope>
    <source>
        <tissue evidence="4">Whole Larva</tissue>
    </source>
</reference>
<evidence type="ECO:0000256" key="1">
    <source>
        <dbReference type="PROSITE-ProRule" id="PRU01363"/>
    </source>
</evidence>
<protein>
    <submittedName>
        <fullName evidence="4">Fatty acid synthase-like isoform X1</fullName>
    </submittedName>
</protein>
<dbReference type="InterPro" id="IPR050091">
    <property type="entry name" value="PKS_NRPS_Biosynth_Enz"/>
</dbReference>
<dbReference type="Gene3D" id="3.30.70.3290">
    <property type="match status" value="1"/>
</dbReference>
<accession>A0ABM1M5T1</accession>
<dbReference type="InterPro" id="IPR049900">
    <property type="entry name" value="PKS_mFAS_DH"/>
</dbReference>
<evidence type="ECO:0000259" key="2">
    <source>
        <dbReference type="PROSITE" id="PS52019"/>
    </source>
</evidence>
<dbReference type="InterPro" id="IPR042104">
    <property type="entry name" value="PKS_dehydratase_sf"/>
</dbReference>
<dbReference type="GeneID" id="108557783"/>
<feature type="region of interest" description="C-terminal hotdog fold" evidence="1">
    <location>
        <begin position="245"/>
        <end position="424"/>
    </location>
</feature>
<gene>
    <name evidence="4" type="primary">LOC108557783</name>
</gene>
<sequence>MLQKELTKHSLSETNIDDFQYVSDKYIVNNLLNSSANEWSNKDVIIGVDFEGGEKSLQIVHMICRDTTLNDILINFGELYELGMDFDLGKLYPIQWPVKRGTAMISPLIKWKHDHDFPTPKYQVVESNETEKHINTSNNHFSFYKGHVFNGRTIFPATGYLFLIWEFYASIKDRLMQNMKICFEDVRFHIASTLAKDSTFSFYLTIQKTGYFEISQRNTTLVTGRIYEVETCDIAYEDRVIDPNLPVLTKNDIYTEMTLRGYDYKDQFRGLQKMIGNKAFIEWTGNWVTFLDNILQFMALQQDARNIYIPIGLGKLIIDAKGHMDQIKDLGKKNTIPVEINYNIARSKNVEFTCMYDMITVKKKTQNDPILETYKFVPNQSSLSQDESMRVNMQIILENISMVNVNVLEILDDKTSNLQPVAIHLKEILNNIIKINLQKNKTR</sequence>
<organism evidence="3 4">
    <name type="scientific">Nicrophorus vespilloides</name>
    <name type="common">Boreal carrion beetle</name>
    <dbReference type="NCBI Taxonomy" id="110193"/>
    <lineage>
        <taxon>Eukaryota</taxon>
        <taxon>Metazoa</taxon>
        <taxon>Ecdysozoa</taxon>
        <taxon>Arthropoda</taxon>
        <taxon>Hexapoda</taxon>
        <taxon>Insecta</taxon>
        <taxon>Pterygota</taxon>
        <taxon>Neoptera</taxon>
        <taxon>Endopterygota</taxon>
        <taxon>Coleoptera</taxon>
        <taxon>Polyphaga</taxon>
        <taxon>Staphyliniformia</taxon>
        <taxon>Silphidae</taxon>
        <taxon>Nicrophorinae</taxon>
        <taxon>Nicrophorus</taxon>
    </lineage>
</organism>
<dbReference type="Proteomes" id="UP000695000">
    <property type="component" value="Unplaced"/>
</dbReference>
<dbReference type="RefSeq" id="XP_017769931.1">
    <property type="nucleotide sequence ID" value="XM_017914442.1"/>
</dbReference>
<evidence type="ECO:0000313" key="4">
    <source>
        <dbReference type="RefSeq" id="XP_017769931.1"/>
    </source>
</evidence>
<feature type="active site" description="Proton acceptor; for dehydratase activity" evidence="1">
    <location>
        <position position="147"/>
    </location>
</feature>
<dbReference type="Gene3D" id="3.10.129.110">
    <property type="entry name" value="Polyketide synthase dehydratase"/>
    <property type="match status" value="1"/>
</dbReference>
<keyword evidence="3" id="KW-1185">Reference proteome</keyword>
<feature type="active site" description="Proton donor; for dehydratase activity" evidence="1">
    <location>
        <position position="319"/>
    </location>
</feature>
<feature type="domain" description="PKS/mFAS DH" evidence="2">
    <location>
        <begin position="115"/>
        <end position="424"/>
    </location>
</feature>
<feature type="region of interest" description="N-terminal hotdog fold" evidence="1">
    <location>
        <begin position="115"/>
        <end position="234"/>
    </location>
</feature>